<name>A0ABX1E1Y8_9PROT</name>
<evidence type="ECO:0000313" key="11">
    <source>
        <dbReference type="Proteomes" id="UP000787635"/>
    </source>
</evidence>
<keyword evidence="11" id="KW-1185">Reference proteome</keyword>
<dbReference type="PANTHER" id="PTHR42929">
    <property type="entry name" value="INNER MEMBRANE ABC TRANSPORTER PERMEASE PROTEIN YDCU-RELATED-RELATED"/>
    <property type="match status" value="1"/>
</dbReference>
<evidence type="ECO:0000256" key="2">
    <source>
        <dbReference type="ARBA" id="ARBA00007069"/>
    </source>
</evidence>
<feature type="transmembrane region" description="Helical" evidence="8">
    <location>
        <begin position="127"/>
        <end position="144"/>
    </location>
</feature>
<feature type="transmembrane region" description="Helical" evidence="8">
    <location>
        <begin position="88"/>
        <end position="107"/>
    </location>
</feature>
<protein>
    <submittedName>
        <fullName evidence="10">ABC transporter permease</fullName>
    </submittedName>
</protein>
<evidence type="ECO:0000256" key="5">
    <source>
        <dbReference type="ARBA" id="ARBA00022692"/>
    </source>
</evidence>
<feature type="transmembrane region" description="Helical" evidence="8">
    <location>
        <begin position="56"/>
        <end position="76"/>
    </location>
</feature>
<keyword evidence="7 8" id="KW-0472">Membrane</keyword>
<keyword evidence="3 8" id="KW-0813">Transport</keyword>
<gene>
    <name evidence="10" type="ORF">HEQ75_09840</name>
</gene>
<organism evidence="10 11">
    <name type="scientific">Falsiroseomonas selenitidurans</name>
    <dbReference type="NCBI Taxonomy" id="2716335"/>
    <lineage>
        <taxon>Bacteria</taxon>
        <taxon>Pseudomonadati</taxon>
        <taxon>Pseudomonadota</taxon>
        <taxon>Alphaproteobacteria</taxon>
        <taxon>Acetobacterales</taxon>
        <taxon>Roseomonadaceae</taxon>
        <taxon>Falsiroseomonas</taxon>
    </lineage>
</organism>
<dbReference type="Gene3D" id="1.10.3720.10">
    <property type="entry name" value="MetI-like"/>
    <property type="match status" value="1"/>
</dbReference>
<dbReference type="SUPFAM" id="SSF161098">
    <property type="entry name" value="MetI-like"/>
    <property type="match status" value="1"/>
</dbReference>
<dbReference type="CDD" id="cd06261">
    <property type="entry name" value="TM_PBP2"/>
    <property type="match status" value="1"/>
</dbReference>
<keyword evidence="4" id="KW-1003">Cell membrane</keyword>
<evidence type="ECO:0000259" key="9">
    <source>
        <dbReference type="PROSITE" id="PS50928"/>
    </source>
</evidence>
<keyword evidence="5 8" id="KW-0812">Transmembrane</keyword>
<comment type="subcellular location">
    <subcellularLocation>
        <location evidence="1 8">Cell membrane</location>
        <topology evidence="1 8">Multi-pass membrane protein</topology>
    </subcellularLocation>
</comment>
<dbReference type="RefSeq" id="WP_168029796.1">
    <property type="nucleotide sequence ID" value="NZ_JAAVNE010000012.1"/>
</dbReference>
<dbReference type="PROSITE" id="PS50928">
    <property type="entry name" value="ABC_TM1"/>
    <property type="match status" value="1"/>
</dbReference>
<keyword evidence="6 8" id="KW-1133">Transmembrane helix</keyword>
<dbReference type="InterPro" id="IPR000515">
    <property type="entry name" value="MetI-like"/>
</dbReference>
<reference evidence="10 11" key="1">
    <citation type="submission" date="2020-03" db="EMBL/GenBank/DDBJ databases">
        <title>Roseomonas selenitidurans sp. nov. isolated from urban soil.</title>
        <authorList>
            <person name="Liu H."/>
        </authorList>
    </citation>
    <scope>NUCLEOTIDE SEQUENCE [LARGE SCALE GENOMIC DNA]</scope>
    <source>
        <strain evidence="10 11">BU-1</strain>
    </source>
</reference>
<evidence type="ECO:0000256" key="3">
    <source>
        <dbReference type="ARBA" id="ARBA00022448"/>
    </source>
</evidence>
<dbReference type="Pfam" id="PF00528">
    <property type="entry name" value="BPD_transp_1"/>
    <property type="match status" value="1"/>
</dbReference>
<evidence type="ECO:0000256" key="6">
    <source>
        <dbReference type="ARBA" id="ARBA00022989"/>
    </source>
</evidence>
<evidence type="ECO:0000256" key="7">
    <source>
        <dbReference type="ARBA" id="ARBA00023136"/>
    </source>
</evidence>
<dbReference type="Proteomes" id="UP000787635">
    <property type="component" value="Unassembled WGS sequence"/>
</dbReference>
<evidence type="ECO:0000313" key="10">
    <source>
        <dbReference type="EMBL" id="NKC31159.1"/>
    </source>
</evidence>
<evidence type="ECO:0000256" key="8">
    <source>
        <dbReference type="RuleBase" id="RU363032"/>
    </source>
</evidence>
<dbReference type="EMBL" id="JAAVNE010000012">
    <property type="protein sequence ID" value="NKC31159.1"/>
    <property type="molecule type" value="Genomic_DNA"/>
</dbReference>
<feature type="transmembrane region" description="Helical" evidence="8">
    <location>
        <begin position="233"/>
        <end position="254"/>
    </location>
</feature>
<accession>A0ABX1E1Y8</accession>
<dbReference type="PANTHER" id="PTHR42929:SF1">
    <property type="entry name" value="INNER MEMBRANE ABC TRANSPORTER PERMEASE PROTEIN YDCU-RELATED"/>
    <property type="match status" value="1"/>
</dbReference>
<feature type="transmembrane region" description="Helical" evidence="8">
    <location>
        <begin position="190"/>
        <end position="213"/>
    </location>
</feature>
<proteinExistence type="inferred from homology"/>
<evidence type="ECO:0000256" key="4">
    <source>
        <dbReference type="ARBA" id="ARBA00022475"/>
    </source>
</evidence>
<sequence>MPDRLRAALLIAPALAVFLAFFLVPLGQLAVAGGAGGYTTILTEPRYWRSLASTLLVAAGTTAITLAIATAVGLFLARTRFPGRGTLLALLTLPLAFPGVVVGYLVIMLAGRQGLVANISLALGGDRIVFAYSLSGLLLGYVYFSIPRTLLTVMAAAEKLDPRLEEAARSLGASSFGVLRDVLLPGLAPALTAAGAICFATATGAFGTAFALASRIDVLPMVIYTEFTLQANLAVAAALSFLLGLATWAVLALARGASGGAAA</sequence>
<comment type="similarity">
    <text evidence="2">Belongs to the binding-protein-dependent transport system permease family. CysTW subfamily.</text>
</comment>
<evidence type="ECO:0000256" key="1">
    <source>
        <dbReference type="ARBA" id="ARBA00004651"/>
    </source>
</evidence>
<feature type="domain" description="ABC transmembrane type-1" evidence="9">
    <location>
        <begin position="51"/>
        <end position="254"/>
    </location>
</feature>
<comment type="caution">
    <text evidence="10">The sequence shown here is derived from an EMBL/GenBank/DDBJ whole genome shotgun (WGS) entry which is preliminary data.</text>
</comment>
<dbReference type="InterPro" id="IPR035906">
    <property type="entry name" value="MetI-like_sf"/>
</dbReference>